<dbReference type="EC" id="2.4.1.-" evidence="3"/>
<organism evidence="3 4">
    <name type="scientific">Thermosulfidibacter takaii (strain DSM 17441 / JCM 13301 / NBRC 103674 / ABI70S6)</name>
    <dbReference type="NCBI Taxonomy" id="1298851"/>
    <lineage>
        <taxon>Bacteria</taxon>
        <taxon>Pseudomonadati</taxon>
        <taxon>Thermosulfidibacterota</taxon>
        <taxon>Thermosulfidibacteria</taxon>
        <taxon>Thermosulfidibacterales</taxon>
        <taxon>Thermosulfidibacteraceae</taxon>
    </lineage>
</organism>
<dbReference type="AlphaFoldDB" id="A0A0S3QSY4"/>
<dbReference type="Proteomes" id="UP000063234">
    <property type="component" value="Chromosome"/>
</dbReference>
<dbReference type="CDD" id="cd03802">
    <property type="entry name" value="GT4_AviGT4-like"/>
    <property type="match status" value="1"/>
</dbReference>
<dbReference type="OrthoDB" id="9795068at2"/>
<dbReference type="InterPro" id="IPR001296">
    <property type="entry name" value="Glyco_trans_1"/>
</dbReference>
<dbReference type="STRING" id="1298851.TST_0614"/>
<dbReference type="RefSeq" id="WP_068549382.1">
    <property type="nucleotide sequence ID" value="NZ_AP013035.1"/>
</dbReference>
<evidence type="ECO:0000313" key="3">
    <source>
        <dbReference type="EMBL" id="BAT71420.1"/>
    </source>
</evidence>
<keyword evidence="3" id="KW-0808">Transferase</keyword>
<dbReference type="EMBL" id="AP013035">
    <property type="protein sequence ID" value="BAT71420.1"/>
    <property type="molecule type" value="Genomic_DNA"/>
</dbReference>
<evidence type="ECO:0000259" key="2">
    <source>
        <dbReference type="Pfam" id="PF13439"/>
    </source>
</evidence>
<name>A0A0S3QSY4_THET7</name>
<dbReference type="GO" id="GO:0016757">
    <property type="term" value="F:glycosyltransferase activity"/>
    <property type="evidence" value="ECO:0007669"/>
    <property type="project" value="UniProtKB-KW"/>
</dbReference>
<reference evidence="4" key="1">
    <citation type="journal article" date="2018" name="Science">
        <title>A primordial and reversible TCA cycle in a facultatively chemolithoautotrophic thermophile.</title>
        <authorList>
            <person name="Nunoura T."/>
            <person name="Chikaraishi Y."/>
            <person name="Izaki R."/>
            <person name="Suwa T."/>
            <person name="Sato T."/>
            <person name="Harada T."/>
            <person name="Mori K."/>
            <person name="Kato Y."/>
            <person name="Miyazaki M."/>
            <person name="Shimamura S."/>
            <person name="Yanagawa K."/>
            <person name="Shuto A."/>
            <person name="Ohkouchi N."/>
            <person name="Fujita N."/>
            <person name="Takaki Y."/>
            <person name="Atomi H."/>
            <person name="Takai K."/>
        </authorList>
    </citation>
    <scope>NUCLEOTIDE SEQUENCE [LARGE SCALE GENOMIC DNA]</scope>
    <source>
        <strain evidence="4">DSM 17441 / JCM 13301 / NBRC 103674 / ABI70S6</strain>
    </source>
</reference>
<dbReference type="KEGG" id="ttk:TST_0614"/>
<dbReference type="PATRIC" id="fig|1298851.3.peg.638"/>
<dbReference type="Pfam" id="PF13439">
    <property type="entry name" value="Glyco_transf_4"/>
    <property type="match status" value="1"/>
</dbReference>
<accession>A0A0S3QSY4</accession>
<proteinExistence type="predicted"/>
<dbReference type="SUPFAM" id="SSF53756">
    <property type="entry name" value="UDP-Glycosyltransferase/glycogen phosphorylase"/>
    <property type="match status" value="1"/>
</dbReference>
<dbReference type="Gene3D" id="3.40.50.2000">
    <property type="entry name" value="Glycogen Phosphorylase B"/>
    <property type="match status" value="2"/>
</dbReference>
<keyword evidence="3" id="KW-0328">Glycosyltransferase</keyword>
<gene>
    <name evidence="3" type="ORF">TST_0614</name>
</gene>
<feature type="domain" description="Glycosyl transferase family 1" evidence="1">
    <location>
        <begin position="167"/>
        <end position="314"/>
    </location>
</feature>
<feature type="domain" description="Glycosyltransferase subfamily 4-like N-terminal" evidence="2">
    <location>
        <begin position="18"/>
        <end position="127"/>
    </location>
</feature>
<dbReference type="InterPro" id="IPR028098">
    <property type="entry name" value="Glyco_trans_4-like_N"/>
</dbReference>
<protein>
    <submittedName>
        <fullName evidence="3">Glycosyl transferase, group 1</fullName>
        <ecNumber evidence="3">2.4.1.-</ecNumber>
    </submittedName>
</protein>
<evidence type="ECO:0000313" key="4">
    <source>
        <dbReference type="Proteomes" id="UP000063234"/>
    </source>
</evidence>
<sequence>MRIAQVAPLVESVPPKLYGGTERVVSYITEELVKRGHEVVLFASGDSVTSAELVPIVPEALRLAGIHNHEPYTMMELEEVFKRADEFDIIHCHVDYFAFPFTRFTLTPTVHTMHGRLDLPFYKDLMKRYADIPLVSISDSQRLPLPEANFVATVYHGLPRDLYSYSDSPENYVLFLGRISPEKRPDLAIKAAVKAGIKIKIAAKIDVADREYYEKEIKHLMGHPLVEYIGEVNDREKNELIGKALALMMPIDWPEPFGLTAIEALACGTPVIARPCGALPEIIVDGKVGFLRRDLDGLVDAIKQVEKIDRAECRRHFERKFTVERMVDDYERVYQKLVKERVALAA</sequence>
<keyword evidence="4" id="KW-1185">Reference proteome</keyword>
<dbReference type="PANTHER" id="PTHR12526">
    <property type="entry name" value="GLYCOSYLTRANSFERASE"/>
    <property type="match status" value="1"/>
</dbReference>
<dbReference type="PANTHER" id="PTHR12526:SF595">
    <property type="entry name" value="BLL5217 PROTEIN"/>
    <property type="match status" value="1"/>
</dbReference>
<evidence type="ECO:0000259" key="1">
    <source>
        <dbReference type="Pfam" id="PF00534"/>
    </source>
</evidence>
<dbReference type="Pfam" id="PF00534">
    <property type="entry name" value="Glycos_transf_1"/>
    <property type="match status" value="1"/>
</dbReference>